<protein>
    <submittedName>
        <fullName evidence="1">Uncharacterized protein</fullName>
    </submittedName>
</protein>
<proteinExistence type="predicted"/>
<sequence>SPFPQPLLFKHMGILQRRANSGHMSIPYLFYTSNSTKKVNYGLMNGIKEGTLNEEEEEKGGKGPKLTLAYFF</sequence>
<feature type="non-terminal residue" evidence="1">
    <location>
        <position position="1"/>
    </location>
</feature>
<dbReference type="AlphaFoldDB" id="A0A7T8GSD6"/>
<accession>A0A7T8GSD6</accession>
<evidence type="ECO:0000313" key="1">
    <source>
        <dbReference type="EMBL" id="QQP36661.1"/>
    </source>
</evidence>
<reference evidence="2" key="1">
    <citation type="submission" date="2021-01" db="EMBL/GenBank/DDBJ databases">
        <title>Caligus Genome Assembly.</title>
        <authorList>
            <person name="Gallardo-Escarate C."/>
        </authorList>
    </citation>
    <scope>NUCLEOTIDE SEQUENCE [LARGE SCALE GENOMIC DNA]</scope>
</reference>
<keyword evidence="2" id="KW-1185">Reference proteome</keyword>
<evidence type="ECO:0000313" key="2">
    <source>
        <dbReference type="Proteomes" id="UP000595437"/>
    </source>
</evidence>
<gene>
    <name evidence="1" type="ORF">FKW44_021829</name>
</gene>
<organism evidence="1 2">
    <name type="scientific">Caligus rogercresseyi</name>
    <name type="common">Sea louse</name>
    <dbReference type="NCBI Taxonomy" id="217165"/>
    <lineage>
        <taxon>Eukaryota</taxon>
        <taxon>Metazoa</taxon>
        <taxon>Ecdysozoa</taxon>
        <taxon>Arthropoda</taxon>
        <taxon>Crustacea</taxon>
        <taxon>Multicrustacea</taxon>
        <taxon>Hexanauplia</taxon>
        <taxon>Copepoda</taxon>
        <taxon>Siphonostomatoida</taxon>
        <taxon>Caligidae</taxon>
        <taxon>Caligus</taxon>
    </lineage>
</organism>
<dbReference type="Proteomes" id="UP000595437">
    <property type="component" value="Chromosome 16"/>
</dbReference>
<dbReference type="EMBL" id="CP045905">
    <property type="protein sequence ID" value="QQP36661.1"/>
    <property type="molecule type" value="Genomic_DNA"/>
</dbReference>
<name>A0A7T8GSD6_CALRO</name>